<name>A0A803M9M4_CHEQI</name>
<evidence type="ECO:0000313" key="6">
    <source>
        <dbReference type="Proteomes" id="UP000596660"/>
    </source>
</evidence>
<dbReference type="PANTHER" id="PTHR46086">
    <property type="entry name" value="ALPHA/BETA-HYDROLASES SUPERFAMILY PROTEIN"/>
    <property type="match status" value="1"/>
</dbReference>
<keyword evidence="1" id="KW-0378">Hydrolase</keyword>
<dbReference type="Pfam" id="PF01764">
    <property type="entry name" value="Lipase_3"/>
    <property type="match status" value="1"/>
</dbReference>
<keyword evidence="2" id="KW-0862">Zinc</keyword>
<dbReference type="InterPro" id="IPR001878">
    <property type="entry name" value="Znf_CCHC"/>
</dbReference>
<reference evidence="5" key="2">
    <citation type="submission" date="2021-03" db="UniProtKB">
        <authorList>
            <consortium name="EnsemblPlants"/>
        </authorList>
    </citation>
    <scope>IDENTIFICATION</scope>
</reference>
<proteinExistence type="predicted"/>
<dbReference type="CDD" id="cd00519">
    <property type="entry name" value="Lipase_3"/>
    <property type="match status" value="1"/>
</dbReference>
<dbReference type="PANTHER" id="PTHR46086:SF3">
    <property type="entry name" value="TRIACYLGLYCEROL LIPASE OBL1"/>
    <property type="match status" value="1"/>
</dbReference>
<reference evidence="5" key="1">
    <citation type="journal article" date="2017" name="Nature">
        <title>The genome of Chenopodium quinoa.</title>
        <authorList>
            <person name="Jarvis D.E."/>
            <person name="Ho Y.S."/>
            <person name="Lightfoot D.J."/>
            <person name="Schmoeckel S.M."/>
            <person name="Li B."/>
            <person name="Borm T.J.A."/>
            <person name="Ohyanagi H."/>
            <person name="Mineta K."/>
            <person name="Michell C.T."/>
            <person name="Saber N."/>
            <person name="Kharbatia N.M."/>
            <person name="Rupper R.R."/>
            <person name="Sharp A.R."/>
            <person name="Dally N."/>
            <person name="Boughton B.A."/>
            <person name="Woo Y.H."/>
            <person name="Gao G."/>
            <person name="Schijlen E.G.W.M."/>
            <person name="Guo X."/>
            <person name="Momin A.A."/>
            <person name="Negrao S."/>
            <person name="Al-Babili S."/>
            <person name="Gehring C."/>
            <person name="Roessner U."/>
            <person name="Jung C."/>
            <person name="Murphy K."/>
            <person name="Arold S.T."/>
            <person name="Gojobori T."/>
            <person name="van der Linden C.G."/>
            <person name="van Loo E.N."/>
            <person name="Jellen E.N."/>
            <person name="Maughan P.J."/>
            <person name="Tester M."/>
        </authorList>
    </citation>
    <scope>NUCLEOTIDE SEQUENCE [LARGE SCALE GENOMIC DNA]</scope>
    <source>
        <strain evidence="5">cv. PI 614886</strain>
    </source>
</reference>
<dbReference type="GO" id="GO:0003676">
    <property type="term" value="F:nucleic acid binding"/>
    <property type="evidence" value="ECO:0007669"/>
    <property type="project" value="InterPro"/>
</dbReference>
<dbReference type="InterPro" id="IPR029058">
    <property type="entry name" value="AB_hydrolase_fold"/>
</dbReference>
<dbReference type="Gramene" id="AUR62025600-RA">
    <property type="protein sequence ID" value="AUR62025600-RA:cds"/>
    <property type="gene ID" value="AUR62025600"/>
</dbReference>
<dbReference type="AlphaFoldDB" id="A0A803M9M4"/>
<dbReference type="Gene3D" id="3.40.50.1820">
    <property type="entry name" value="alpha/beta hydrolase"/>
    <property type="match status" value="1"/>
</dbReference>
<evidence type="ECO:0000313" key="5">
    <source>
        <dbReference type="EnsemblPlants" id="AUR62025600-RA:cds"/>
    </source>
</evidence>
<dbReference type="GO" id="GO:0004806">
    <property type="term" value="F:triacylglycerol lipase activity"/>
    <property type="evidence" value="ECO:0007669"/>
    <property type="project" value="InterPro"/>
</dbReference>
<sequence length="794" mass="90462">MNGGDEWRYMIVRPEKAGIRDLWKFWRKGDIKSGSKFILSNGCSDNVEEDDYEELDLEEWRLFFDGKDNRWVIIVSILVRRLNKLFGKPLELFGNFVDFSLNLLSLNGNLFRLASNFLQGKVVIPERGTTTFISSIGHLDGRIDLNKTDYFGEGSSSSNSKIEIENKSLMDLCVMASKLAYENASVVKEVVVNHWKADYQQEKSTQVFILCDKPEDANFILISFRGTEPYDADDWSTDFDYSWYEIPELGKLHMGFLEALGLGNRADTPTFRHNLLQKNINVAFTPDMAELTAYIAVKTKLKELLQQHKNATFVVTGHSLGGALAILFVTVLILHEEIEMMERLLGVYTFGQPRIGDGKLGMFVEERLNKPKIRYFRVVYCNDVVPRLPYDDKTFLYKHFGVCLYYNSFYAKQQVKEEPNKNYYGIRYLIPAHLNTAWELIRALTMCYVYGTDYKEDWIHTPRNVKANALINTMKKVWSPKHGCEANIIGDKVFYFQFHHWKDKQFVMDSQPWHFDHHVMVLADAKGNSKPSEIPLHCVPFWIRVYDLPFKGRNNEDNARRLGNKIGSFVAMDKSDVIGINKSLRIRVNIDVNKPLMKTVELRTGRGIMEVPIKYEKLPVCSVFCYICGLLGHGEKDCDDNVITRKFNERLRVSTPWKAAKNEVKDDEGELSSAVRRLFITKNSHNTGGVGEMGVGANRGISKIASEQVTVSHGEKSAEFSSAVHDSNTLEEGGKSGEKSGKRIEPLNTSVDTSRKCEDGVIEAQLVRVPKEVGTKWGMGQWKRVAREGGGGNI</sequence>
<dbReference type="InterPro" id="IPR025558">
    <property type="entry name" value="DUF4283"/>
</dbReference>
<dbReference type="Proteomes" id="UP000596660">
    <property type="component" value="Unplaced"/>
</dbReference>
<evidence type="ECO:0000256" key="2">
    <source>
        <dbReference type="PROSITE-ProRule" id="PRU00047"/>
    </source>
</evidence>
<keyword evidence="2" id="KW-0863">Zinc-finger</keyword>
<keyword evidence="2" id="KW-0479">Metal-binding</keyword>
<accession>A0A803M9M4</accession>
<dbReference type="EnsemblPlants" id="AUR62025600-RA">
    <property type="protein sequence ID" value="AUR62025600-RA:cds"/>
    <property type="gene ID" value="AUR62025600"/>
</dbReference>
<keyword evidence="6" id="KW-1185">Reference proteome</keyword>
<feature type="compositionally biased region" description="Basic and acidic residues" evidence="3">
    <location>
        <begin position="732"/>
        <end position="745"/>
    </location>
</feature>
<evidence type="ECO:0000259" key="4">
    <source>
        <dbReference type="PROSITE" id="PS50158"/>
    </source>
</evidence>
<dbReference type="InterPro" id="IPR002921">
    <property type="entry name" value="Fungal_lipase-type"/>
</dbReference>
<dbReference type="Pfam" id="PF14111">
    <property type="entry name" value="DUF4283"/>
    <property type="match status" value="1"/>
</dbReference>
<dbReference type="InterPro" id="IPR025836">
    <property type="entry name" value="Zn_knuckle_CX2CX4HX4C"/>
</dbReference>
<dbReference type="InterPro" id="IPR044819">
    <property type="entry name" value="OBL-like"/>
</dbReference>
<feature type="domain" description="CCHC-type" evidence="4">
    <location>
        <begin position="625"/>
        <end position="638"/>
    </location>
</feature>
<evidence type="ECO:0000256" key="1">
    <source>
        <dbReference type="ARBA" id="ARBA00022801"/>
    </source>
</evidence>
<feature type="region of interest" description="Disordered" evidence="3">
    <location>
        <begin position="715"/>
        <end position="751"/>
    </location>
</feature>
<protein>
    <recommendedName>
        <fullName evidence="4">CCHC-type domain-containing protein</fullName>
    </recommendedName>
</protein>
<dbReference type="Pfam" id="PF14392">
    <property type="entry name" value="zf-CCHC_4"/>
    <property type="match status" value="1"/>
</dbReference>
<evidence type="ECO:0000256" key="3">
    <source>
        <dbReference type="SAM" id="MobiDB-lite"/>
    </source>
</evidence>
<dbReference type="SUPFAM" id="SSF53474">
    <property type="entry name" value="alpha/beta-Hydrolases"/>
    <property type="match status" value="1"/>
</dbReference>
<organism evidence="5 6">
    <name type="scientific">Chenopodium quinoa</name>
    <name type="common">Quinoa</name>
    <dbReference type="NCBI Taxonomy" id="63459"/>
    <lineage>
        <taxon>Eukaryota</taxon>
        <taxon>Viridiplantae</taxon>
        <taxon>Streptophyta</taxon>
        <taxon>Embryophyta</taxon>
        <taxon>Tracheophyta</taxon>
        <taxon>Spermatophyta</taxon>
        <taxon>Magnoliopsida</taxon>
        <taxon>eudicotyledons</taxon>
        <taxon>Gunneridae</taxon>
        <taxon>Pentapetalae</taxon>
        <taxon>Caryophyllales</taxon>
        <taxon>Chenopodiaceae</taxon>
        <taxon>Chenopodioideae</taxon>
        <taxon>Atripliceae</taxon>
        <taxon>Chenopodium</taxon>
    </lineage>
</organism>
<dbReference type="PROSITE" id="PS50158">
    <property type="entry name" value="ZF_CCHC"/>
    <property type="match status" value="1"/>
</dbReference>
<dbReference type="GO" id="GO:0008270">
    <property type="term" value="F:zinc ion binding"/>
    <property type="evidence" value="ECO:0007669"/>
    <property type="project" value="UniProtKB-KW"/>
</dbReference>
<dbReference type="GO" id="GO:0006629">
    <property type="term" value="P:lipid metabolic process"/>
    <property type="evidence" value="ECO:0007669"/>
    <property type="project" value="InterPro"/>
</dbReference>